<evidence type="ECO:0000256" key="1">
    <source>
        <dbReference type="ARBA" id="ARBA00010541"/>
    </source>
</evidence>
<dbReference type="SUPFAM" id="SSF50156">
    <property type="entry name" value="PDZ domain-like"/>
    <property type="match status" value="1"/>
</dbReference>
<keyword evidence="8" id="KW-1185">Reference proteome</keyword>
<keyword evidence="3" id="KW-0378">Hydrolase</keyword>
<reference evidence="7 8" key="1">
    <citation type="submission" date="2021-01" db="EMBL/GenBank/DDBJ databases">
        <title>Streptomyces acididurans sp. nov., isolated from a peat swamp forest soil.</title>
        <authorList>
            <person name="Chantavorakit T."/>
            <person name="Duangmal K."/>
        </authorList>
    </citation>
    <scope>NUCLEOTIDE SEQUENCE [LARGE SCALE GENOMIC DNA]</scope>
    <source>
        <strain evidence="7 8">KK5PA1</strain>
    </source>
</reference>
<feature type="domain" description="PDZ" evidence="6">
    <location>
        <begin position="537"/>
        <end position="599"/>
    </location>
</feature>
<sequence>MRRVAVSTENEAGSSQPAAESAAAAHEGAASDGAQVAPAAPPVPAAPPAEPVSDPRLTDEPREPRTEVLPTQPPVPASAPTPPSAPAPGAPMQAPPPVGPPSPYGPPPNELAHAPHPAPPASVPPAAAPPAPAVSEPPAQPAAIAPDSAAKADATQGGGYPAGPNPDASQGQGQGHGPNPDPYAVPATPAYASSGAYAGMSSGAYGGTNGPEPGQPGGGGGTPWPGSVPPQGDGSGGRRRGVGALVAAVVVAALVAGGVGGGIGYEVAKHNNDNSNSTTISAPQSTQALNRAPTSVAGIANRALPSVVTIKASGSQESGTGTGFVYDTQGHILTNNHVVAPAADSGGKLTVTFSNGNTYDASVVGRAQGYDVAVIKLKNASGIKLSPLPLGNSDDAQVGDATIAIGAPFGLSGTVTTGIVSAVHRPVASSDGQGSASSYMSAIQTDASINPGNSGGPLLNATGSVIGINSAIQPGGTTSPGSQGGSVGLGFAIPINQAKRVADQLIRTGQPVYPVMKVSLDTQYQGDGARIGTSADSVTAGGPGAQAGLKPGDVITKFDDTIIDSGQTLIGEIWTHSPGDKATLTYTRNGSTHTTTVTLGSRVGDSPN</sequence>
<dbReference type="InterPro" id="IPR036034">
    <property type="entry name" value="PDZ_sf"/>
</dbReference>
<feature type="compositionally biased region" description="Basic and acidic residues" evidence="4">
    <location>
        <begin position="56"/>
        <end position="66"/>
    </location>
</feature>
<feature type="compositionally biased region" description="Pro residues" evidence="4">
    <location>
        <begin position="116"/>
        <end position="132"/>
    </location>
</feature>
<dbReference type="PANTHER" id="PTHR43343">
    <property type="entry name" value="PEPTIDASE S12"/>
    <property type="match status" value="1"/>
</dbReference>
<dbReference type="InterPro" id="IPR009003">
    <property type="entry name" value="Peptidase_S1_PA"/>
</dbReference>
<keyword evidence="5" id="KW-0812">Transmembrane</keyword>
<dbReference type="Pfam" id="PF13365">
    <property type="entry name" value="Trypsin_2"/>
    <property type="match status" value="1"/>
</dbReference>
<feature type="region of interest" description="Disordered" evidence="4">
    <location>
        <begin position="204"/>
        <end position="239"/>
    </location>
</feature>
<evidence type="ECO:0000259" key="6">
    <source>
        <dbReference type="Pfam" id="PF13180"/>
    </source>
</evidence>
<dbReference type="InterPro" id="IPR001478">
    <property type="entry name" value="PDZ"/>
</dbReference>
<evidence type="ECO:0000256" key="5">
    <source>
        <dbReference type="SAM" id="Phobius"/>
    </source>
</evidence>
<dbReference type="EMBL" id="JADKYB010000007">
    <property type="protein sequence ID" value="MBM9506031.1"/>
    <property type="molecule type" value="Genomic_DNA"/>
</dbReference>
<dbReference type="Proteomes" id="UP000749040">
    <property type="component" value="Unassembled WGS sequence"/>
</dbReference>
<dbReference type="InterPro" id="IPR043504">
    <property type="entry name" value="Peptidase_S1_PA_chymotrypsin"/>
</dbReference>
<evidence type="ECO:0000256" key="2">
    <source>
        <dbReference type="ARBA" id="ARBA00022670"/>
    </source>
</evidence>
<feature type="compositionally biased region" description="Low complexity" evidence="4">
    <location>
        <begin position="11"/>
        <end position="38"/>
    </location>
</feature>
<evidence type="ECO:0000256" key="4">
    <source>
        <dbReference type="SAM" id="MobiDB-lite"/>
    </source>
</evidence>
<dbReference type="Gene3D" id="2.30.42.10">
    <property type="match status" value="1"/>
</dbReference>
<name>A0ABS2TRR9_9ACTN</name>
<feature type="region of interest" description="Disordered" evidence="4">
    <location>
        <begin position="1"/>
        <end position="188"/>
    </location>
</feature>
<feature type="transmembrane region" description="Helical" evidence="5">
    <location>
        <begin position="242"/>
        <end position="265"/>
    </location>
</feature>
<evidence type="ECO:0000256" key="3">
    <source>
        <dbReference type="ARBA" id="ARBA00022801"/>
    </source>
</evidence>
<dbReference type="SUPFAM" id="SSF50494">
    <property type="entry name" value="Trypsin-like serine proteases"/>
    <property type="match status" value="1"/>
</dbReference>
<protein>
    <submittedName>
        <fullName evidence="7">Trypsin-like peptidase domain-containing protein</fullName>
    </submittedName>
</protein>
<comment type="caution">
    <text evidence="7">The sequence shown here is derived from an EMBL/GenBank/DDBJ whole genome shotgun (WGS) entry which is preliminary data.</text>
</comment>
<keyword evidence="2" id="KW-0645">Protease</keyword>
<dbReference type="Gene3D" id="2.40.10.10">
    <property type="entry name" value="Trypsin-like serine proteases"/>
    <property type="match status" value="2"/>
</dbReference>
<feature type="compositionally biased region" description="Pro residues" evidence="4">
    <location>
        <begin position="39"/>
        <end position="50"/>
    </location>
</feature>
<dbReference type="PRINTS" id="PR00834">
    <property type="entry name" value="PROTEASES2C"/>
</dbReference>
<dbReference type="InterPro" id="IPR001940">
    <property type="entry name" value="Peptidase_S1C"/>
</dbReference>
<gene>
    <name evidence="7" type="ORF">ITX44_16005</name>
</gene>
<feature type="compositionally biased region" description="Low complexity" evidence="4">
    <location>
        <begin position="133"/>
        <end position="154"/>
    </location>
</feature>
<keyword evidence="5" id="KW-0472">Membrane</keyword>
<dbReference type="InterPro" id="IPR051201">
    <property type="entry name" value="Chloro_Bact_Ser_Proteases"/>
</dbReference>
<proteinExistence type="inferred from homology"/>
<feature type="compositionally biased region" description="Gly residues" evidence="4">
    <location>
        <begin position="204"/>
        <end position="223"/>
    </location>
</feature>
<keyword evidence="5" id="KW-1133">Transmembrane helix</keyword>
<evidence type="ECO:0000313" key="7">
    <source>
        <dbReference type="EMBL" id="MBM9506031.1"/>
    </source>
</evidence>
<dbReference type="RefSeq" id="WP_205357877.1">
    <property type="nucleotide sequence ID" value="NZ_JADKYB010000007.1"/>
</dbReference>
<feature type="compositionally biased region" description="Pro residues" evidence="4">
    <location>
        <begin position="71"/>
        <end position="109"/>
    </location>
</feature>
<accession>A0ABS2TRR9</accession>
<dbReference type="PANTHER" id="PTHR43343:SF3">
    <property type="entry name" value="PROTEASE DO-LIKE 8, CHLOROPLASTIC"/>
    <property type="match status" value="1"/>
</dbReference>
<comment type="similarity">
    <text evidence="1">Belongs to the peptidase S1C family.</text>
</comment>
<evidence type="ECO:0000313" key="8">
    <source>
        <dbReference type="Proteomes" id="UP000749040"/>
    </source>
</evidence>
<organism evidence="7 8">
    <name type="scientific">Actinacidiphila acididurans</name>
    <dbReference type="NCBI Taxonomy" id="2784346"/>
    <lineage>
        <taxon>Bacteria</taxon>
        <taxon>Bacillati</taxon>
        <taxon>Actinomycetota</taxon>
        <taxon>Actinomycetes</taxon>
        <taxon>Kitasatosporales</taxon>
        <taxon>Streptomycetaceae</taxon>
        <taxon>Actinacidiphila</taxon>
    </lineage>
</organism>
<dbReference type="Pfam" id="PF13180">
    <property type="entry name" value="PDZ_2"/>
    <property type="match status" value="1"/>
</dbReference>